<dbReference type="EMBL" id="LXQA010212960">
    <property type="protein sequence ID" value="MCI34350.1"/>
    <property type="molecule type" value="Genomic_DNA"/>
</dbReference>
<reference evidence="1 2" key="1">
    <citation type="journal article" date="2018" name="Front. Plant Sci.">
        <title>Red Clover (Trifolium pratense) and Zigzag Clover (T. medium) - A Picture of Genomic Similarities and Differences.</title>
        <authorList>
            <person name="Dluhosova J."/>
            <person name="Istvanek J."/>
            <person name="Nedelnik J."/>
            <person name="Repkova J."/>
        </authorList>
    </citation>
    <scope>NUCLEOTIDE SEQUENCE [LARGE SCALE GENOMIC DNA]</scope>
    <source>
        <strain evidence="2">cv. 10/8</strain>
        <tissue evidence="1">Leaf</tissue>
    </source>
</reference>
<dbReference type="AlphaFoldDB" id="A0A392REZ1"/>
<evidence type="ECO:0000313" key="2">
    <source>
        <dbReference type="Proteomes" id="UP000265520"/>
    </source>
</evidence>
<proteinExistence type="predicted"/>
<sequence length="83" mass="9031">MLDILPYQSFCGAAIAVYGGKTCHIGEAKIRHRYSPWSIFNNTGYTYGEEKGKQSRGIPVERSGAVARRYGMAESGAVSLSGR</sequence>
<name>A0A392REZ1_9FABA</name>
<protein>
    <submittedName>
        <fullName evidence="1">Uncharacterized protein</fullName>
    </submittedName>
</protein>
<keyword evidence="2" id="KW-1185">Reference proteome</keyword>
<accession>A0A392REZ1</accession>
<dbReference type="Proteomes" id="UP000265520">
    <property type="component" value="Unassembled WGS sequence"/>
</dbReference>
<comment type="caution">
    <text evidence="1">The sequence shown here is derived from an EMBL/GenBank/DDBJ whole genome shotgun (WGS) entry which is preliminary data.</text>
</comment>
<feature type="non-terminal residue" evidence="1">
    <location>
        <position position="83"/>
    </location>
</feature>
<evidence type="ECO:0000313" key="1">
    <source>
        <dbReference type="EMBL" id="MCI34350.1"/>
    </source>
</evidence>
<organism evidence="1 2">
    <name type="scientific">Trifolium medium</name>
    <dbReference type="NCBI Taxonomy" id="97028"/>
    <lineage>
        <taxon>Eukaryota</taxon>
        <taxon>Viridiplantae</taxon>
        <taxon>Streptophyta</taxon>
        <taxon>Embryophyta</taxon>
        <taxon>Tracheophyta</taxon>
        <taxon>Spermatophyta</taxon>
        <taxon>Magnoliopsida</taxon>
        <taxon>eudicotyledons</taxon>
        <taxon>Gunneridae</taxon>
        <taxon>Pentapetalae</taxon>
        <taxon>rosids</taxon>
        <taxon>fabids</taxon>
        <taxon>Fabales</taxon>
        <taxon>Fabaceae</taxon>
        <taxon>Papilionoideae</taxon>
        <taxon>50 kb inversion clade</taxon>
        <taxon>NPAAA clade</taxon>
        <taxon>Hologalegina</taxon>
        <taxon>IRL clade</taxon>
        <taxon>Trifolieae</taxon>
        <taxon>Trifolium</taxon>
    </lineage>
</organism>